<evidence type="ECO:0000313" key="2">
    <source>
        <dbReference type="Proteomes" id="UP001280121"/>
    </source>
</evidence>
<reference evidence="1" key="1">
    <citation type="journal article" date="2023" name="Plant J.">
        <title>Genome sequences and population genomics provide insights into the demographic history, inbreeding, and mutation load of two 'living fossil' tree species of Dipteronia.</title>
        <authorList>
            <person name="Feng Y."/>
            <person name="Comes H.P."/>
            <person name="Chen J."/>
            <person name="Zhu S."/>
            <person name="Lu R."/>
            <person name="Zhang X."/>
            <person name="Li P."/>
            <person name="Qiu J."/>
            <person name="Olsen K.M."/>
            <person name="Qiu Y."/>
        </authorList>
    </citation>
    <scope>NUCLEOTIDE SEQUENCE</scope>
    <source>
        <strain evidence="1">KIB01</strain>
    </source>
</reference>
<keyword evidence="2" id="KW-1185">Reference proteome</keyword>
<sequence>MGFRDISVFNQAMLAKQGWRLVNNPDSLVARVLKARYFHSDSFLSWSIGSRSYCVWKSIFWGREVVLKGIRCSVGDGRNIVVYKDSWIPRPGSFKVFSPICLPGNALVSKLMEKQGRLNQNLVRSYFIKDEADLILSIPLSVHAMSDSFLWHFEKKKKEK</sequence>
<proteinExistence type="predicted"/>
<dbReference type="EMBL" id="JANJYI010000002">
    <property type="protein sequence ID" value="KAK2661076.1"/>
    <property type="molecule type" value="Genomic_DNA"/>
</dbReference>
<gene>
    <name evidence="1" type="ORF">Ddye_007609</name>
</gene>
<organism evidence="1 2">
    <name type="scientific">Dipteronia dyeriana</name>
    <dbReference type="NCBI Taxonomy" id="168575"/>
    <lineage>
        <taxon>Eukaryota</taxon>
        <taxon>Viridiplantae</taxon>
        <taxon>Streptophyta</taxon>
        <taxon>Embryophyta</taxon>
        <taxon>Tracheophyta</taxon>
        <taxon>Spermatophyta</taxon>
        <taxon>Magnoliopsida</taxon>
        <taxon>eudicotyledons</taxon>
        <taxon>Gunneridae</taxon>
        <taxon>Pentapetalae</taxon>
        <taxon>rosids</taxon>
        <taxon>malvids</taxon>
        <taxon>Sapindales</taxon>
        <taxon>Sapindaceae</taxon>
        <taxon>Hippocastanoideae</taxon>
        <taxon>Acereae</taxon>
        <taxon>Dipteronia</taxon>
    </lineage>
</organism>
<dbReference type="AlphaFoldDB" id="A0AAE0CRU7"/>
<dbReference type="Proteomes" id="UP001280121">
    <property type="component" value="Unassembled WGS sequence"/>
</dbReference>
<protein>
    <submittedName>
        <fullName evidence="1">Uncharacterized protein</fullName>
    </submittedName>
</protein>
<comment type="caution">
    <text evidence="1">The sequence shown here is derived from an EMBL/GenBank/DDBJ whole genome shotgun (WGS) entry which is preliminary data.</text>
</comment>
<evidence type="ECO:0000313" key="1">
    <source>
        <dbReference type="EMBL" id="KAK2661076.1"/>
    </source>
</evidence>
<accession>A0AAE0CRU7</accession>
<name>A0AAE0CRU7_9ROSI</name>